<feature type="region of interest" description="Disordered" evidence="5">
    <location>
        <begin position="1"/>
        <end position="74"/>
    </location>
</feature>
<keyword evidence="4" id="KW-0720">Serine protease</keyword>
<keyword evidence="3" id="KW-0378">Hydrolase</keyword>
<evidence type="ECO:0000313" key="9">
    <source>
        <dbReference type="Proteomes" id="UP000016368"/>
    </source>
</evidence>
<evidence type="ECO:0000256" key="1">
    <source>
        <dbReference type="ARBA" id="ARBA00008683"/>
    </source>
</evidence>
<comment type="caution">
    <text evidence="8">The sequence shown here is derived from an EMBL/GenBank/DDBJ whole genome shotgun (WGS) entry which is preliminary data.</text>
</comment>
<proteinExistence type="inferred from homology"/>
<feature type="domain" description="Peptidase S49" evidence="7">
    <location>
        <begin position="198"/>
        <end position="342"/>
    </location>
</feature>
<keyword evidence="6" id="KW-0812">Transmembrane</keyword>
<dbReference type="CDD" id="cd07023">
    <property type="entry name" value="S49_Sppa_N_C"/>
    <property type="match status" value="1"/>
</dbReference>
<dbReference type="InterPro" id="IPR002142">
    <property type="entry name" value="Peptidase_S49"/>
</dbReference>
<dbReference type="STRING" id="887062.HGR_05936"/>
<dbReference type="InterPro" id="IPR029045">
    <property type="entry name" value="ClpP/crotonase-like_dom_sf"/>
</dbReference>
<keyword evidence="6" id="KW-0472">Membrane</keyword>
<keyword evidence="9" id="KW-1185">Reference proteome</keyword>
<evidence type="ECO:0000313" key="8">
    <source>
        <dbReference type="EMBL" id="EGI77442.1"/>
    </source>
</evidence>
<dbReference type="PANTHER" id="PTHR42987:SF8">
    <property type="entry name" value="PROTEINASE"/>
    <property type="match status" value="1"/>
</dbReference>
<organism evidence="8 9">
    <name type="scientific">Hylemonella gracilis ATCC 19624</name>
    <dbReference type="NCBI Taxonomy" id="887062"/>
    <lineage>
        <taxon>Bacteria</taxon>
        <taxon>Pseudomonadati</taxon>
        <taxon>Pseudomonadota</taxon>
        <taxon>Betaproteobacteria</taxon>
        <taxon>Burkholderiales</taxon>
        <taxon>Comamonadaceae</taxon>
        <taxon>Hylemonella</taxon>
    </lineage>
</organism>
<sequence>MNESSRDEPGFGDISASSSSSETSTAPAPLTAHPITADAEAPGASDPKGGAGAAAKTSNSKAASSTASATATAAEPGWERAVLEKLAFASLNEQRAARRWKIANRMIFLFLFLLMLWLLFRPSHPGTATPQKHTAVVSIRGEISSDSEAGADLVLAAAREAFENTDAQAVVLLIDSPGGSPVQAGIINDEILRLKALHKKPVYAVVEESCASAAYYIAVSADRIFVDKASIVGSIGVLMDGFGFTGLMDKLGVERRLMTAGENKGFLDPFSPQTVSQREHAQAMLNQIHQQFIAVVKAGRGKRLQETPDTFSGLFWTGEQAVQMGLADQLGSLGYVAREVVQAEALVDYTRTPNVAERLAKRFGAAVGAGAVRALQLQPALR</sequence>
<dbReference type="PANTHER" id="PTHR42987">
    <property type="entry name" value="PEPTIDASE S49"/>
    <property type="match status" value="1"/>
</dbReference>
<protein>
    <submittedName>
        <fullName evidence="8">Peptidase S49</fullName>
    </submittedName>
</protein>
<evidence type="ECO:0000256" key="2">
    <source>
        <dbReference type="ARBA" id="ARBA00022670"/>
    </source>
</evidence>
<dbReference type="Pfam" id="PF01343">
    <property type="entry name" value="Peptidase_S49"/>
    <property type="match status" value="1"/>
</dbReference>
<dbReference type="GO" id="GO:0006508">
    <property type="term" value="P:proteolysis"/>
    <property type="evidence" value="ECO:0007669"/>
    <property type="project" value="UniProtKB-KW"/>
</dbReference>
<comment type="similarity">
    <text evidence="1">Belongs to the peptidase S49 family.</text>
</comment>
<reference evidence="8 9" key="1">
    <citation type="journal article" date="2011" name="EMBO J.">
        <title>Structural diversity of bacterial flagellar motors.</title>
        <authorList>
            <person name="Chen S."/>
            <person name="Beeby M."/>
            <person name="Murphy G.E."/>
            <person name="Leadbetter J.R."/>
            <person name="Hendrixson D.R."/>
            <person name="Briegel A."/>
            <person name="Li Z."/>
            <person name="Shi J."/>
            <person name="Tocheva E.I."/>
            <person name="Muller A."/>
            <person name="Dobro M.J."/>
            <person name="Jensen G.J."/>
        </authorList>
    </citation>
    <scope>NUCLEOTIDE SEQUENCE [LARGE SCALE GENOMIC DNA]</scope>
    <source>
        <strain evidence="8 9">ATCC 19624</strain>
    </source>
</reference>
<evidence type="ECO:0000256" key="3">
    <source>
        <dbReference type="ARBA" id="ARBA00022801"/>
    </source>
</evidence>
<keyword evidence="2" id="KW-0645">Protease</keyword>
<dbReference type="InterPro" id="IPR047272">
    <property type="entry name" value="S49_SppA_C"/>
</dbReference>
<feature type="transmembrane region" description="Helical" evidence="6">
    <location>
        <begin position="102"/>
        <end position="120"/>
    </location>
</feature>
<feature type="compositionally biased region" description="Low complexity" evidence="5">
    <location>
        <begin position="41"/>
        <end position="74"/>
    </location>
</feature>
<keyword evidence="6" id="KW-1133">Transmembrane helix</keyword>
<evidence type="ECO:0000259" key="7">
    <source>
        <dbReference type="Pfam" id="PF01343"/>
    </source>
</evidence>
<name>F3KRV8_9BURK</name>
<gene>
    <name evidence="8" type="ORF">HGR_05936</name>
</gene>
<dbReference type="OrthoDB" id="9764363at2"/>
<dbReference type="Proteomes" id="UP000016368">
    <property type="component" value="Unassembled WGS sequence"/>
</dbReference>
<feature type="compositionally biased region" description="Low complexity" evidence="5">
    <location>
        <begin position="15"/>
        <end position="32"/>
    </location>
</feature>
<dbReference type="eggNOG" id="COG0616">
    <property type="taxonomic scope" value="Bacteria"/>
</dbReference>
<dbReference type="GO" id="GO:0008236">
    <property type="term" value="F:serine-type peptidase activity"/>
    <property type="evidence" value="ECO:0007669"/>
    <property type="project" value="UniProtKB-KW"/>
</dbReference>
<evidence type="ECO:0000256" key="5">
    <source>
        <dbReference type="SAM" id="MobiDB-lite"/>
    </source>
</evidence>
<evidence type="ECO:0000256" key="6">
    <source>
        <dbReference type="SAM" id="Phobius"/>
    </source>
</evidence>
<dbReference type="AlphaFoldDB" id="F3KRV8"/>
<dbReference type="EMBL" id="AEGR01000047">
    <property type="protein sequence ID" value="EGI77442.1"/>
    <property type="molecule type" value="Genomic_DNA"/>
</dbReference>
<accession>F3KRV8</accession>
<dbReference type="Gene3D" id="3.90.226.10">
    <property type="entry name" value="2-enoyl-CoA Hydratase, Chain A, domain 1"/>
    <property type="match status" value="1"/>
</dbReference>
<dbReference type="SUPFAM" id="SSF52096">
    <property type="entry name" value="ClpP/crotonase"/>
    <property type="match status" value="1"/>
</dbReference>
<dbReference type="RefSeq" id="WP_006297196.1">
    <property type="nucleotide sequence ID" value="NZ_AEGR01000047.1"/>
</dbReference>
<evidence type="ECO:0000256" key="4">
    <source>
        <dbReference type="ARBA" id="ARBA00022825"/>
    </source>
</evidence>